<dbReference type="SUPFAM" id="SSF57716">
    <property type="entry name" value="Glucocorticoid receptor-like (DNA-binding domain)"/>
    <property type="match status" value="1"/>
</dbReference>
<dbReference type="PANTHER" id="PTHR47577:SF2">
    <property type="entry name" value="THAP DOMAIN CONTAINING 9"/>
    <property type="match status" value="1"/>
</dbReference>
<organism evidence="8 9">
    <name type="scientific">Bicyclus anynana</name>
    <name type="common">Squinting bush brown butterfly</name>
    <dbReference type="NCBI Taxonomy" id="110368"/>
    <lineage>
        <taxon>Eukaryota</taxon>
        <taxon>Metazoa</taxon>
        <taxon>Ecdysozoa</taxon>
        <taxon>Arthropoda</taxon>
        <taxon>Hexapoda</taxon>
        <taxon>Insecta</taxon>
        <taxon>Pterygota</taxon>
        <taxon>Neoptera</taxon>
        <taxon>Endopterygota</taxon>
        <taxon>Lepidoptera</taxon>
        <taxon>Glossata</taxon>
        <taxon>Ditrysia</taxon>
        <taxon>Papilionoidea</taxon>
        <taxon>Nymphalidae</taxon>
        <taxon>Satyrinae</taxon>
        <taxon>Satyrini</taxon>
        <taxon>Mycalesina</taxon>
        <taxon>Bicyclus</taxon>
    </lineage>
</organism>
<dbReference type="Pfam" id="PF21787">
    <property type="entry name" value="TNP-like_RNaseH_N"/>
    <property type="match status" value="1"/>
</dbReference>
<protein>
    <submittedName>
        <fullName evidence="9">Transposable element P transposase isoform X1</fullName>
    </submittedName>
</protein>
<evidence type="ECO:0000313" key="8">
    <source>
        <dbReference type="Proteomes" id="UP001652582"/>
    </source>
</evidence>
<sequence length="903" mass="103314">MPKLCAFGCVPSGIPMHRFPNANKCLERFKAWVKLVGGKLTTASDYEHYQKKVICDIHFTEQDRNRNKRLNALAVPSLNLREESATKCDNSIIIQPATLEAPNTEQSAGSSSNKLIEQSSTSNASNTDIVFVSNMMQEHNYSTTSKSMRKSFEKGSKVSASYDIIQMKPFSRKIKHLQTEISCLRKKTKSFKARLASATKLHNDVAFQHVIKNMRTPAQLFVHMQLQGMKKPKGRRFTLEEKILALSLYKKSPKGYSLLYKYFTLPSSKAMKRLLSSIKLCPGINPILLKKIKETVLEKEIPDRLCSLIFDEMSLTPQIFFDKAKDKIEGFATSKSTKFADHALVFMIKGLKQNFKQPVAYYFTSGLQKIEMKILIKSVVTELLKSGLIILNTVCDQGPVNVSAITELISDTRQSFIKEGKEWRHDMFSVNGHEIIPLYDVPHLIKGIRNNLITKNMIYNYKNESRLVKWDYYQQVYAADKARGELRLLNKITEEHINPEKINKMRVKSATQIFSHSMAVVTDHLVARGHLPAECNNLVDITLLIDKIFDSLNVSTFNIPNGKIYKGAIRKNSPHHELWMKAKVTLKSIKFLQKKVSGNKIRLVETSVPSVTNLIKTINGMEAICKILFEKYGYDAVLSRNFNQDPVENFFGNIRSYGARNNSPNTMSFEGAFKALLLNNYNLPHSKRANCEEDVNECLQSLHFFLKQNKDAPVASTGDNNIPLNENLINDFVLEPDVGQRNYVCGWVLTKCLKNIVKSCKSCRNSMLDFKNKNEINNTFIKAKEYEKKKWLCYPNEAMQNCFHDIQNITNSFLKKDVPINNTKRNIKTVTNLLVNFPIFCSKHGERCKEYITDISICLIINSWCRSINRILSGKITYKESDDDTKIAAQIYYNKHKKYKNKK</sequence>
<dbReference type="InterPro" id="IPR048365">
    <property type="entry name" value="TNP-like_RNaseH_N"/>
</dbReference>
<evidence type="ECO:0000256" key="1">
    <source>
        <dbReference type="ARBA" id="ARBA00022723"/>
    </source>
</evidence>
<keyword evidence="8" id="KW-1185">Reference proteome</keyword>
<evidence type="ECO:0000256" key="2">
    <source>
        <dbReference type="ARBA" id="ARBA00022771"/>
    </source>
</evidence>
<dbReference type="SMART" id="SM00980">
    <property type="entry name" value="THAP"/>
    <property type="match status" value="1"/>
</dbReference>
<evidence type="ECO:0000313" key="9">
    <source>
        <dbReference type="RefSeq" id="XP_052740675.1"/>
    </source>
</evidence>
<dbReference type="Proteomes" id="UP001652582">
    <property type="component" value="Chromosome 12"/>
</dbReference>
<name>A0ABM3LNM8_BICAN</name>
<dbReference type="PROSITE" id="PS50950">
    <property type="entry name" value="ZF_THAP"/>
    <property type="match status" value="1"/>
</dbReference>
<reference evidence="9" key="1">
    <citation type="submission" date="2025-08" db="UniProtKB">
        <authorList>
            <consortium name="RefSeq"/>
        </authorList>
    </citation>
    <scope>IDENTIFICATION</scope>
</reference>
<dbReference type="InterPro" id="IPR006612">
    <property type="entry name" value="THAP_Znf"/>
</dbReference>
<dbReference type="Pfam" id="PF21788">
    <property type="entry name" value="TNP-like_GBD"/>
    <property type="match status" value="1"/>
</dbReference>
<dbReference type="PANTHER" id="PTHR47577">
    <property type="entry name" value="THAP DOMAIN-CONTAINING PROTEIN 6"/>
    <property type="match status" value="1"/>
</dbReference>
<keyword evidence="2 5" id="KW-0863">Zinc-finger</keyword>
<proteinExistence type="predicted"/>
<evidence type="ECO:0000256" key="6">
    <source>
        <dbReference type="SAM" id="MobiDB-lite"/>
    </source>
</evidence>
<feature type="region of interest" description="Disordered" evidence="6">
    <location>
        <begin position="102"/>
        <end position="121"/>
    </location>
</feature>
<feature type="domain" description="THAP-type" evidence="7">
    <location>
        <begin position="1"/>
        <end position="79"/>
    </location>
</feature>
<evidence type="ECO:0000256" key="4">
    <source>
        <dbReference type="ARBA" id="ARBA00023125"/>
    </source>
</evidence>
<accession>A0ABM3LNM8</accession>
<dbReference type="GeneID" id="112048129"/>
<dbReference type="Pfam" id="PF05485">
    <property type="entry name" value="THAP"/>
    <property type="match status" value="1"/>
</dbReference>
<evidence type="ECO:0000256" key="5">
    <source>
        <dbReference type="PROSITE-ProRule" id="PRU00309"/>
    </source>
</evidence>
<dbReference type="SMART" id="SM00692">
    <property type="entry name" value="DM3"/>
    <property type="match status" value="1"/>
</dbReference>
<keyword evidence="3" id="KW-0862">Zinc</keyword>
<keyword evidence="1" id="KW-0479">Metal-binding</keyword>
<dbReference type="RefSeq" id="XP_052740675.1">
    <property type="nucleotide sequence ID" value="XM_052884715.1"/>
</dbReference>
<dbReference type="InterPro" id="IPR048366">
    <property type="entry name" value="TNP-like_GBD"/>
</dbReference>
<evidence type="ECO:0000256" key="3">
    <source>
        <dbReference type="ARBA" id="ARBA00022833"/>
    </source>
</evidence>
<dbReference type="InterPro" id="IPR048367">
    <property type="entry name" value="TNP-like_RNaseH_C"/>
</dbReference>
<dbReference type="Pfam" id="PF21789">
    <property type="entry name" value="TNP-like_RNaseH_C"/>
    <property type="match status" value="1"/>
</dbReference>
<evidence type="ECO:0000259" key="7">
    <source>
        <dbReference type="PROSITE" id="PS50950"/>
    </source>
</evidence>
<gene>
    <name evidence="9" type="primary">LOC112048129</name>
</gene>
<keyword evidence="4 5" id="KW-0238">DNA-binding</keyword>